<feature type="transmembrane region" description="Helical" evidence="1">
    <location>
        <begin position="156"/>
        <end position="175"/>
    </location>
</feature>
<gene>
    <name evidence="2" type="ORF">D9756_004897</name>
</gene>
<proteinExistence type="predicted"/>
<keyword evidence="1" id="KW-0472">Membrane</keyword>
<evidence type="ECO:0000313" key="2">
    <source>
        <dbReference type="EMBL" id="KAF5360907.1"/>
    </source>
</evidence>
<evidence type="ECO:0000256" key="1">
    <source>
        <dbReference type="SAM" id="Phobius"/>
    </source>
</evidence>
<name>A0A8H5LKU7_9AGAR</name>
<keyword evidence="1" id="KW-0812">Transmembrane</keyword>
<dbReference type="Proteomes" id="UP000559027">
    <property type="component" value="Unassembled WGS sequence"/>
</dbReference>
<feature type="transmembrane region" description="Helical" evidence="1">
    <location>
        <begin position="49"/>
        <end position="68"/>
    </location>
</feature>
<organism evidence="2 3">
    <name type="scientific">Leucocoprinus leucothites</name>
    <dbReference type="NCBI Taxonomy" id="201217"/>
    <lineage>
        <taxon>Eukaryota</taxon>
        <taxon>Fungi</taxon>
        <taxon>Dikarya</taxon>
        <taxon>Basidiomycota</taxon>
        <taxon>Agaricomycotina</taxon>
        <taxon>Agaricomycetes</taxon>
        <taxon>Agaricomycetidae</taxon>
        <taxon>Agaricales</taxon>
        <taxon>Agaricineae</taxon>
        <taxon>Agaricaceae</taxon>
        <taxon>Leucocoprinus</taxon>
    </lineage>
</organism>
<evidence type="ECO:0000313" key="3">
    <source>
        <dbReference type="Proteomes" id="UP000559027"/>
    </source>
</evidence>
<keyword evidence="1" id="KW-1133">Transmembrane helix</keyword>
<protein>
    <submittedName>
        <fullName evidence="2">Uncharacterized protein</fullName>
    </submittedName>
</protein>
<reference evidence="2 3" key="1">
    <citation type="journal article" date="2020" name="ISME J.">
        <title>Uncovering the hidden diversity of litter-decomposition mechanisms in mushroom-forming fungi.</title>
        <authorList>
            <person name="Floudas D."/>
            <person name="Bentzer J."/>
            <person name="Ahren D."/>
            <person name="Johansson T."/>
            <person name="Persson P."/>
            <person name="Tunlid A."/>
        </authorList>
    </citation>
    <scope>NUCLEOTIDE SEQUENCE [LARGE SCALE GENOMIC DNA]</scope>
    <source>
        <strain evidence="2 3">CBS 146.42</strain>
    </source>
</reference>
<sequence length="195" mass="22468">MDPLRRRTTFKFSEDEDVDQERILDEQEQDQVIKKLREQSERSKEQQFIFVRILVLLSAVLQFIQLLTPTNSNPVLIIFPEDTPSPRSTIPFATGFTLLALFIHLNLAILFHPDEVRTHLQLTHNPKPLSYGMLYALSAVSPTLSLFLRLSWQTTAWWLFTTVIVFVVQSAMDTVESSTRDISELESIRYVSKGA</sequence>
<dbReference type="EMBL" id="JAACJO010000003">
    <property type="protein sequence ID" value="KAF5360907.1"/>
    <property type="molecule type" value="Genomic_DNA"/>
</dbReference>
<accession>A0A8H5LKU7</accession>
<feature type="transmembrane region" description="Helical" evidence="1">
    <location>
        <begin position="88"/>
        <end position="111"/>
    </location>
</feature>
<comment type="caution">
    <text evidence="2">The sequence shown here is derived from an EMBL/GenBank/DDBJ whole genome shotgun (WGS) entry which is preliminary data.</text>
</comment>
<feature type="transmembrane region" description="Helical" evidence="1">
    <location>
        <begin position="132"/>
        <end position="150"/>
    </location>
</feature>
<dbReference type="AlphaFoldDB" id="A0A8H5LKU7"/>
<dbReference type="OrthoDB" id="3358048at2759"/>
<keyword evidence="3" id="KW-1185">Reference proteome</keyword>